<dbReference type="OrthoDB" id="5101662at2759"/>
<dbReference type="Proteomes" id="UP000605986">
    <property type="component" value="Unassembled WGS sequence"/>
</dbReference>
<evidence type="ECO:0000313" key="3">
    <source>
        <dbReference type="Proteomes" id="UP000605986"/>
    </source>
</evidence>
<proteinExistence type="predicted"/>
<reference evidence="2" key="1">
    <citation type="submission" date="2020-01" db="EMBL/GenBank/DDBJ databases">
        <title>Identification and distribution of gene clusters putatively required for synthesis of sphingolipid metabolism inhibitors in phylogenetically diverse species of the filamentous fungus Fusarium.</title>
        <authorList>
            <person name="Kim H.-S."/>
            <person name="Busman M."/>
            <person name="Brown D.W."/>
            <person name="Divon H."/>
            <person name="Uhlig S."/>
            <person name="Proctor R.H."/>
        </authorList>
    </citation>
    <scope>NUCLEOTIDE SEQUENCE</scope>
    <source>
        <strain evidence="2">NRRL 53441</strain>
    </source>
</reference>
<feature type="region of interest" description="Disordered" evidence="1">
    <location>
        <begin position="1"/>
        <end position="21"/>
    </location>
</feature>
<evidence type="ECO:0000256" key="1">
    <source>
        <dbReference type="SAM" id="MobiDB-lite"/>
    </source>
</evidence>
<name>A0A8H4P4D6_9HYPO</name>
<organism evidence="2 3">
    <name type="scientific">Fusarium austroafricanum</name>
    <dbReference type="NCBI Taxonomy" id="2364996"/>
    <lineage>
        <taxon>Eukaryota</taxon>
        <taxon>Fungi</taxon>
        <taxon>Dikarya</taxon>
        <taxon>Ascomycota</taxon>
        <taxon>Pezizomycotina</taxon>
        <taxon>Sordariomycetes</taxon>
        <taxon>Hypocreomycetidae</taxon>
        <taxon>Hypocreales</taxon>
        <taxon>Nectriaceae</taxon>
        <taxon>Fusarium</taxon>
        <taxon>Fusarium concolor species complex</taxon>
    </lineage>
</organism>
<dbReference type="AlphaFoldDB" id="A0A8H4P4D6"/>
<keyword evidence="3" id="KW-1185">Reference proteome</keyword>
<protein>
    <submittedName>
        <fullName evidence="2">Uncharacterized protein</fullName>
    </submittedName>
</protein>
<sequence length="252" mass="28492">MTGRGPANYPPPTPQLETRPVPRERLLPVHSLGPGATPDILNLIQPIDELIASVDSESYKSYDQVCRFLQDVEHQDDPTWGFYVFFTLYTTGALENIESAVSSRFKLDILQEREALEDASNDRIREEFNSRIRALDLWADFPEDKDENENPCRPLSPSRLVVCLVFDEAIILQLAGLSSPSDPVDDYKAFAKTVKIKIIDRVWRRPESGRGSYPGVDACLVHLLPEVYRSTSIGDSGTMYYMNHIAKEIMSL</sequence>
<evidence type="ECO:0000313" key="2">
    <source>
        <dbReference type="EMBL" id="KAF4456828.1"/>
    </source>
</evidence>
<accession>A0A8H4P4D6</accession>
<gene>
    <name evidence="2" type="ORF">F53441_1125</name>
</gene>
<comment type="caution">
    <text evidence="2">The sequence shown here is derived from an EMBL/GenBank/DDBJ whole genome shotgun (WGS) entry which is preliminary data.</text>
</comment>
<dbReference type="EMBL" id="JAADJG010000045">
    <property type="protein sequence ID" value="KAF4456828.1"/>
    <property type="molecule type" value="Genomic_DNA"/>
</dbReference>